<dbReference type="GO" id="GO:0005829">
    <property type="term" value="C:cytosol"/>
    <property type="evidence" value="ECO:0007669"/>
    <property type="project" value="TreeGrafter"/>
</dbReference>
<dbReference type="GO" id="GO:0050897">
    <property type="term" value="F:cobalt ion binding"/>
    <property type="evidence" value="ECO:0007669"/>
    <property type="project" value="InterPro"/>
</dbReference>
<dbReference type="Gene3D" id="1.10.1240.10">
    <property type="entry name" value="Methionine synthase domain"/>
    <property type="match status" value="1"/>
</dbReference>
<accession>A0AAE3HD56</accession>
<evidence type="ECO:0000256" key="3">
    <source>
        <dbReference type="ARBA" id="ARBA00023285"/>
    </source>
</evidence>
<dbReference type="Pfam" id="PF02607">
    <property type="entry name" value="B12-binding_2"/>
    <property type="match status" value="1"/>
</dbReference>
<dbReference type="PANTHER" id="PTHR45833">
    <property type="entry name" value="METHIONINE SYNTHASE"/>
    <property type="match status" value="1"/>
</dbReference>
<evidence type="ECO:0000256" key="2">
    <source>
        <dbReference type="ARBA" id="ARBA00022723"/>
    </source>
</evidence>
<dbReference type="InterPro" id="IPR003759">
    <property type="entry name" value="Cbl-bd_cap"/>
</dbReference>
<gene>
    <name evidence="6" type="ORF">PV02_12090</name>
</gene>
<keyword evidence="7" id="KW-1185">Reference proteome</keyword>
<evidence type="ECO:0000256" key="1">
    <source>
        <dbReference type="ARBA" id="ARBA00010854"/>
    </source>
</evidence>
<dbReference type="GO" id="GO:0046653">
    <property type="term" value="P:tetrahydrofolate metabolic process"/>
    <property type="evidence" value="ECO:0007669"/>
    <property type="project" value="TreeGrafter"/>
</dbReference>
<dbReference type="SMART" id="SM01018">
    <property type="entry name" value="B12-binding_2"/>
    <property type="match status" value="1"/>
</dbReference>
<dbReference type="GO" id="GO:0015948">
    <property type="term" value="P:methanogenesis"/>
    <property type="evidence" value="ECO:0007669"/>
    <property type="project" value="InterPro"/>
</dbReference>
<dbReference type="PROSITE" id="PS51332">
    <property type="entry name" value="B12_BINDING"/>
    <property type="match status" value="1"/>
</dbReference>
<keyword evidence="2" id="KW-0479">Metal-binding</keyword>
<dbReference type="InterPro" id="IPR050554">
    <property type="entry name" value="Met_Synthase/Corrinoid"/>
</dbReference>
<dbReference type="InterPro" id="IPR006158">
    <property type="entry name" value="Cobalamin-bd"/>
</dbReference>
<dbReference type="GO" id="GO:0008705">
    <property type="term" value="F:methionine synthase activity"/>
    <property type="evidence" value="ECO:0007669"/>
    <property type="project" value="TreeGrafter"/>
</dbReference>
<organism evidence="6 7">
    <name type="scientific">Methanolobus chelungpuianus</name>
    <dbReference type="NCBI Taxonomy" id="502115"/>
    <lineage>
        <taxon>Archaea</taxon>
        <taxon>Methanobacteriati</taxon>
        <taxon>Methanobacteriota</taxon>
        <taxon>Stenosarchaea group</taxon>
        <taxon>Methanomicrobia</taxon>
        <taxon>Methanosarcinales</taxon>
        <taxon>Methanosarcinaceae</taxon>
        <taxon>Methanolobus</taxon>
    </lineage>
</organism>
<evidence type="ECO:0000259" key="4">
    <source>
        <dbReference type="PROSITE" id="PS51332"/>
    </source>
</evidence>
<evidence type="ECO:0000313" key="6">
    <source>
        <dbReference type="EMBL" id="MCQ6963794.1"/>
    </source>
</evidence>
<keyword evidence="3" id="KW-0170">Cobalt</keyword>
<dbReference type="PROSITE" id="PS51337">
    <property type="entry name" value="B12_BINDING_NTER"/>
    <property type="match status" value="1"/>
</dbReference>
<comment type="caution">
    <text evidence="6">The sequence shown here is derived from an EMBL/GenBank/DDBJ whole genome shotgun (WGS) entry which is preliminary data.</text>
</comment>
<dbReference type="Proteomes" id="UP001206983">
    <property type="component" value="Unassembled WGS sequence"/>
</dbReference>
<dbReference type="AlphaFoldDB" id="A0AAE3HD56"/>
<dbReference type="PANTHER" id="PTHR45833:SF1">
    <property type="entry name" value="METHIONINE SYNTHASE"/>
    <property type="match status" value="1"/>
</dbReference>
<name>A0AAE3HD56_9EURY</name>
<dbReference type="Pfam" id="PF02310">
    <property type="entry name" value="B12-binding"/>
    <property type="match status" value="1"/>
</dbReference>
<dbReference type="InterPro" id="IPR036594">
    <property type="entry name" value="Meth_synthase_dom"/>
</dbReference>
<dbReference type="GO" id="GO:0031419">
    <property type="term" value="F:cobalamin binding"/>
    <property type="evidence" value="ECO:0007669"/>
    <property type="project" value="InterPro"/>
</dbReference>
<evidence type="ECO:0000259" key="5">
    <source>
        <dbReference type="PROSITE" id="PS51337"/>
    </source>
</evidence>
<dbReference type="Gene3D" id="3.40.50.280">
    <property type="entry name" value="Cobalamin-binding domain"/>
    <property type="match status" value="1"/>
</dbReference>
<protein>
    <submittedName>
        <fullName evidence="6">Dimethylamine corrinoid protein 3</fullName>
    </submittedName>
</protein>
<proteinExistence type="inferred from homology"/>
<dbReference type="RefSeq" id="WP_256623710.1">
    <property type="nucleotide sequence ID" value="NZ_JTEO01000010.1"/>
</dbReference>
<dbReference type="EMBL" id="JTEO01000010">
    <property type="protein sequence ID" value="MCQ6963794.1"/>
    <property type="molecule type" value="Genomic_DNA"/>
</dbReference>
<feature type="domain" description="B12-binding" evidence="4">
    <location>
        <begin position="92"/>
        <end position="215"/>
    </location>
</feature>
<reference evidence="6 7" key="1">
    <citation type="journal article" date="2011" name="Appl. Environ. Microbiol.">
        <title>Methanogenic archaea isolated from Taiwan's Chelungpu fault.</title>
        <authorList>
            <person name="Wu S.Y."/>
            <person name="Lai M.C."/>
        </authorList>
    </citation>
    <scope>NUCLEOTIDE SEQUENCE [LARGE SCALE GENOMIC DNA]</scope>
    <source>
        <strain evidence="6 7">St545Mb</strain>
    </source>
</reference>
<dbReference type="GO" id="GO:0050667">
    <property type="term" value="P:homocysteine metabolic process"/>
    <property type="evidence" value="ECO:0007669"/>
    <property type="project" value="TreeGrafter"/>
</dbReference>
<feature type="domain" description="B12-binding N-terminal" evidence="5">
    <location>
        <begin position="1"/>
        <end position="91"/>
    </location>
</feature>
<sequence>MTNDAILSQLAEAIVDLNENDGLKLIEQGLAAGLDPVIIIEKGLSIGMLEVGNRFEDGEIFLPQVMMASSLMTKLVAKVQEHIPAGQKAASTGKVVIGTVEGDVHDIGKNIVKVLLQANGFEVFDLGRDAPLTSFVDKAKEIDANVVASSALMTGTMQFQATLEQMLKDAGLRCKVKTMVGGAPCTEHWREKIGADAYAENASEAVQKVRQLVSN</sequence>
<dbReference type="InterPro" id="IPR036724">
    <property type="entry name" value="Cobalamin-bd_sf"/>
</dbReference>
<dbReference type="SUPFAM" id="SSF47644">
    <property type="entry name" value="Methionine synthase domain"/>
    <property type="match status" value="1"/>
</dbReference>
<dbReference type="InterPro" id="IPR012741">
    <property type="entry name" value="Corrinoid_p"/>
</dbReference>
<comment type="similarity">
    <text evidence="1">Belongs to the methylamine corrinoid protein family.</text>
</comment>
<dbReference type="CDD" id="cd02070">
    <property type="entry name" value="corrinoid_protein_B12-BD"/>
    <property type="match status" value="1"/>
</dbReference>
<dbReference type="NCBIfam" id="TIGR02370">
    <property type="entry name" value="pyl_corrinoid"/>
    <property type="match status" value="1"/>
</dbReference>
<evidence type="ECO:0000313" key="7">
    <source>
        <dbReference type="Proteomes" id="UP001206983"/>
    </source>
</evidence>
<dbReference type="FunFam" id="3.40.50.280:FF:000003">
    <property type="entry name" value="Dimethylamine methyltransferase corrinoid protein"/>
    <property type="match status" value="1"/>
</dbReference>
<dbReference type="SUPFAM" id="SSF52242">
    <property type="entry name" value="Cobalamin (vitamin B12)-binding domain"/>
    <property type="match status" value="1"/>
</dbReference>